<dbReference type="SUPFAM" id="SSF57783">
    <property type="entry name" value="Zinc beta-ribbon"/>
    <property type="match status" value="1"/>
</dbReference>
<dbReference type="InterPro" id="IPR035100">
    <property type="entry name" value="TF_IIS-typ"/>
</dbReference>
<evidence type="ECO:0000259" key="12">
    <source>
        <dbReference type="PROSITE" id="PS51321"/>
    </source>
</evidence>
<dbReference type="SUPFAM" id="SSF47676">
    <property type="entry name" value="Conserved domain common to transcription factors TFIIS, elongin A, CRSP70"/>
    <property type="match status" value="1"/>
</dbReference>
<evidence type="ECO:0000313" key="13">
    <source>
        <dbReference type="EMBL" id="KAK3394318.1"/>
    </source>
</evidence>
<evidence type="ECO:0000313" key="14">
    <source>
        <dbReference type="Proteomes" id="UP001285441"/>
    </source>
</evidence>
<gene>
    <name evidence="13" type="ORF">B0H63DRAFT_426263</name>
</gene>
<keyword evidence="3 6" id="KW-0863">Zinc-finger</keyword>
<dbReference type="InterPro" id="IPR001222">
    <property type="entry name" value="Znf_TFIIS"/>
</dbReference>
<dbReference type="InterPro" id="IPR003618">
    <property type="entry name" value="TFIIS_cen_dom"/>
</dbReference>
<evidence type="ECO:0000256" key="8">
    <source>
        <dbReference type="RuleBase" id="RU368078"/>
    </source>
</evidence>
<organism evidence="13 14">
    <name type="scientific">Podospora didyma</name>
    <dbReference type="NCBI Taxonomy" id="330526"/>
    <lineage>
        <taxon>Eukaryota</taxon>
        <taxon>Fungi</taxon>
        <taxon>Dikarya</taxon>
        <taxon>Ascomycota</taxon>
        <taxon>Pezizomycotina</taxon>
        <taxon>Sordariomycetes</taxon>
        <taxon>Sordariomycetidae</taxon>
        <taxon>Sordariales</taxon>
        <taxon>Podosporaceae</taxon>
        <taxon>Podospora</taxon>
    </lineage>
</organism>
<evidence type="ECO:0000256" key="3">
    <source>
        <dbReference type="ARBA" id="ARBA00022771"/>
    </source>
</evidence>
<evidence type="ECO:0000259" key="10">
    <source>
        <dbReference type="PROSITE" id="PS51133"/>
    </source>
</evidence>
<dbReference type="NCBIfam" id="TIGR01385">
    <property type="entry name" value="TFSII"/>
    <property type="match status" value="1"/>
</dbReference>
<evidence type="ECO:0000256" key="6">
    <source>
        <dbReference type="PROSITE-ProRule" id="PRU00472"/>
    </source>
</evidence>
<comment type="similarity">
    <text evidence="8">Belongs to the TFS-II family.</text>
</comment>
<evidence type="ECO:0000256" key="5">
    <source>
        <dbReference type="ARBA" id="ARBA00023242"/>
    </source>
</evidence>
<dbReference type="FunFam" id="2.20.25.10:FF:000001">
    <property type="entry name" value="Probable Transcription elongation factor S-II"/>
    <property type="match status" value="1"/>
</dbReference>
<evidence type="ECO:0000259" key="11">
    <source>
        <dbReference type="PROSITE" id="PS51319"/>
    </source>
</evidence>
<dbReference type="GO" id="GO:0006368">
    <property type="term" value="P:transcription elongation by RNA polymerase II"/>
    <property type="evidence" value="ECO:0007669"/>
    <property type="project" value="InterPro"/>
</dbReference>
<feature type="compositionally biased region" description="Basic and acidic residues" evidence="9">
    <location>
        <begin position="119"/>
        <end position="132"/>
    </location>
</feature>
<dbReference type="AlphaFoldDB" id="A0AAE0P6J2"/>
<dbReference type="GO" id="GO:0031440">
    <property type="term" value="P:regulation of mRNA 3'-end processing"/>
    <property type="evidence" value="ECO:0007669"/>
    <property type="project" value="TreeGrafter"/>
</dbReference>
<keyword evidence="5 7" id="KW-0539">Nucleus</keyword>
<keyword evidence="8" id="KW-0805">Transcription regulation</keyword>
<dbReference type="Gene3D" id="1.10.472.30">
    <property type="entry name" value="Transcription elongation factor S-II, central domain"/>
    <property type="match status" value="1"/>
</dbReference>
<dbReference type="GO" id="GO:0005634">
    <property type="term" value="C:nucleus"/>
    <property type="evidence" value="ECO:0007669"/>
    <property type="project" value="UniProtKB-SubCell"/>
</dbReference>
<sequence length="298" mass="33255">MDDRELIDRMRKIGKAIQGGESVPDVIIPLLEALKRDAAPTEEQLRSTKAGVIVGKLRSNANKDIARVAGEIVSKWRKKVDAAKDAKKKKLEQRDSPTPKGTESPAPAPSTYNKPYTGDPEKRHFKTDKVDTARTGSQTRDNSIGLLYNGLAYRTTVSIEEVVACAVKVENAAFKEFKGETEGYRRKLRSLFTSLKRKDNRSLGRRVLSGEIPANEFVRMSDSELSSEEQRAKDIEIEKENMKKAQVPMAEKSISDALKCGKCGEKKVSYTQAQTRSADEPMTTFCECTVCGNRWKFS</sequence>
<dbReference type="SMART" id="SM00509">
    <property type="entry name" value="TFS2N"/>
    <property type="match status" value="1"/>
</dbReference>
<dbReference type="InterPro" id="IPR017923">
    <property type="entry name" value="TFIIS_N"/>
</dbReference>
<protein>
    <recommendedName>
        <fullName evidence="8">Transcription elongation factor</fullName>
    </recommendedName>
</protein>
<keyword evidence="2 8" id="KW-0479">Metal-binding</keyword>
<dbReference type="FunFam" id="1.10.472.30:FF:000003">
    <property type="entry name" value="Transcription elongation factor S-II"/>
    <property type="match status" value="1"/>
</dbReference>
<dbReference type="CDD" id="cd13749">
    <property type="entry name" value="Zn-ribbon_TFIIS"/>
    <property type="match status" value="1"/>
</dbReference>
<dbReference type="PROSITE" id="PS00466">
    <property type="entry name" value="ZF_TFIIS_1"/>
    <property type="match status" value="1"/>
</dbReference>
<accession>A0AAE0P6J2</accession>
<dbReference type="Proteomes" id="UP001285441">
    <property type="component" value="Unassembled WGS sequence"/>
</dbReference>
<feature type="region of interest" description="Disordered" evidence="9">
    <location>
        <begin position="83"/>
        <end position="139"/>
    </location>
</feature>
<dbReference type="InterPro" id="IPR006289">
    <property type="entry name" value="TFSII"/>
</dbReference>
<dbReference type="GO" id="GO:0000977">
    <property type="term" value="F:RNA polymerase II transcription regulatory region sequence-specific DNA binding"/>
    <property type="evidence" value="ECO:0007669"/>
    <property type="project" value="TreeGrafter"/>
</dbReference>
<evidence type="ECO:0000256" key="1">
    <source>
        <dbReference type="ARBA" id="ARBA00004123"/>
    </source>
</evidence>
<feature type="domain" description="TFIIS N-terminal" evidence="11">
    <location>
        <begin position="5"/>
        <end position="83"/>
    </location>
</feature>
<dbReference type="SMART" id="SM00510">
    <property type="entry name" value="TFS2M"/>
    <property type="match status" value="1"/>
</dbReference>
<keyword evidence="8" id="KW-0804">Transcription</keyword>
<dbReference type="Gene3D" id="2.20.25.10">
    <property type="match status" value="1"/>
</dbReference>
<dbReference type="InterPro" id="IPR035441">
    <property type="entry name" value="TFIIS/LEDGF_dom_sf"/>
</dbReference>
<dbReference type="GO" id="GO:0031564">
    <property type="term" value="P:transcription antitermination"/>
    <property type="evidence" value="ECO:0007669"/>
    <property type="project" value="TreeGrafter"/>
</dbReference>
<comment type="subcellular location">
    <subcellularLocation>
        <location evidence="1 7 8">Nucleus</location>
    </subcellularLocation>
</comment>
<dbReference type="GO" id="GO:0001139">
    <property type="term" value="F:RNA polymerase II complex recruiting activity"/>
    <property type="evidence" value="ECO:0007669"/>
    <property type="project" value="TreeGrafter"/>
</dbReference>
<proteinExistence type="inferred from homology"/>
<evidence type="ECO:0000256" key="2">
    <source>
        <dbReference type="ARBA" id="ARBA00022723"/>
    </source>
</evidence>
<dbReference type="Pfam" id="PF07500">
    <property type="entry name" value="TFIIS_M"/>
    <property type="match status" value="1"/>
</dbReference>
<dbReference type="PROSITE" id="PS51319">
    <property type="entry name" value="TFIIS_N"/>
    <property type="match status" value="1"/>
</dbReference>
<dbReference type="PANTHER" id="PTHR11477">
    <property type="entry name" value="TRANSCRIPTION FACTOR S-II ZINC FINGER DOMAIN-CONTAINING PROTEIN"/>
    <property type="match status" value="1"/>
</dbReference>
<feature type="domain" description="TFIIS central" evidence="12">
    <location>
        <begin position="139"/>
        <end position="253"/>
    </location>
</feature>
<feature type="domain" description="TFIIS-type" evidence="10">
    <location>
        <begin position="256"/>
        <end position="296"/>
    </location>
</feature>
<name>A0AAE0P6J2_9PEZI</name>
<dbReference type="InterPro" id="IPR003617">
    <property type="entry name" value="TFIIS/CRSP70_N_sub"/>
</dbReference>
<dbReference type="Pfam" id="PF08711">
    <property type="entry name" value="Med26"/>
    <property type="match status" value="1"/>
</dbReference>
<dbReference type="SMART" id="SM00440">
    <property type="entry name" value="ZnF_C2C2"/>
    <property type="match status" value="1"/>
</dbReference>
<evidence type="ECO:0000256" key="4">
    <source>
        <dbReference type="ARBA" id="ARBA00022833"/>
    </source>
</evidence>
<dbReference type="Gene3D" id="1.20.930.10">
    <property type="entry name" value="Conserved domain common to transcription factors TFIIS, elongin A, CRSP70"/>
    <property type="match status" value="1"/>
</dbReference>
<dbReference type="InterPro" id="IPR036575">
    <property type="entry name" value="TFIIS_cen_dom_sf"/>
</dbReference>
<reference evidence="13" key="1">
    <citation type="journal article" date="2023" name="Mol. Phylogenet. Evol.">
        <title>Genome-scale phylogeny and comparative genomics of the fungal order Sordariales.</title>
        <authorList>
            <person name="Hensen N."/>
            <person name="Bonometti L."/>
            <person name="Westerberg I."/>
            <person name="Brannstrom I.O."/>
            <person name="Guillou S."/>
            <person name="Cros-Aarteil S."/>
            <person name="Calhoun S."/>
            <person name="Haridas S."/>
            <person name="Kuo A."/>
            <person name="Mondo S."/>
            <person name="Pangilinan J."/>
            <person name="Riley R."/>
            <person name="LaButti K."/>
            <person name="Andreopoulos B."/>
            <person name="Lipzen A."/>
            <person name="Chen C."/>
            <person name="Yan M."/>
            <person name="Daum C."/>
            <person name="Ng V."/>
            <person name="Clum A."/>
            <person name="Steindorff A."/>
            <person name="Ohm R.A."/>
            <person name="Martin F."/>
            <person name="Silar P."/>
            <person name="Natvig D.O."/>
            <person name="Lalanne C."/>
            <person name="Gautier V."/>
            <person name="Ament-Velasquez S.L."/>
            <person name="Kruys A."/>
            <person name="Hutchinson M.I."/>
            <person name="Powell A.J."/>
            <person name="Barry K."/>
            <person name="Miller A.N."/>
            <person name="Grigoriev I.V."/>
            <person name="Debuchy R."/>
            <person name="Gladieux P."/>
            <person name="Hiltunen Thoren M."/>
            <person name="Johannesson H."/>
        </authorList>
    </citation>
    <scope>NUCLEOTIDE SEQUENCE</scope>
    <source>
        <strain evidence="13">CBS 232.78</strain>
    </source>
</reference>
<dbReference type="GO" id="GO:0008270">
    <property type="term" value="F:zinc ion binding"/>
    <property type="evidence" value="ECO:0007669"/>
    <property type="project" value="UniProtKB-UniRule"/>
</dbReference>
<dbReference type="GO" id="GO:0006362">
    <property type="term" value="P:transcription elongation by RNA polymerase I"/>
    <property type="evidence" value="ECO:0007669"/>
    <property type="project" value="TreeGrafter"/>
</dbReference>
<keyword evidence="8" id="KW-0238">DNA-binding</keyword>
<dbReference type="PROSITE" id="PS51321">
    <property type="entry name" value="TFIIS_CENTRAL"/>
    <property type="match status" value="1"/>
</dbReference>
<dbReference type="EMBL" id="JAULSW010000001">
    <property type="protein sequence ID" value="KAK3394318.1"/>
    <property type="molecule type" value="Genomic_DNA"/>
</dbReference>
<dbReference type="PANTHER" id="PTHR11477:SF0">
    <property type="entry name" value="IP08861P-RELATED"/>
    <property type="match status" value="1"/>
</dbReference>
<dbReference type="SUPFAM" id="SSF46942">
    <property type="entry name" value="Elongation factor TFIIS domain 2"/>
    <property type="match status" value="1"/>
</dbReference>
<keyword evidence="4 8" id="KW-0862">Zinc</keyword>
<evidence type="ECO:0000256" key="7">
    <source>
        <dbReference type="PROSITE-ProRule" id="PRU00649"/>
    </source>
</evidence>
<keyword evidence="14" id="KW-1185">Reference proteome</keyword>
<comment type="caution">
    <text evidence="13">The sequence shown here is derived from an EMBL/GenBank/DDBJ whole genome shotgun (WGS) entry which is preliminary data.</text>
</comment>
<dbReference type="PROSITE" id="PS51133">
    <property type="entry name" value="ZF_TFIIS_2"/>
    <property type="match status" value="1"/>
</dbReference>
<comment type="function">
    <text evidence="8">Necessary for efficient RNA polymerase II transcription elongation past template-encoded arresting sites.</text>
</comment>
<reference evidence="13" key="2">
    <citation type="submission" date="2023-06" db="EMBL/GenBank/DDBJ databases">
        <authorList>
            <consortium name="Lawrence Berkeley National Laboratory"/>
            <person name="Haridas S."/>
            <person name="Hensen N."/>
            <person name="Bonometti L."/>
            <person name="Westerberg I."/>
            <person name="Brannstrom I.O."/>
            <person name="Guillou S."/>
            <person name="Cros-Aarteil S."/>
            <person name="Calhoun S."/>
            <person name="Kuo A."/>
            <person name="Mondo S."/>
            <person name="Pangilinan J."/>
            <person name="Riley R."/>
            <person name="LaButti K."/>
            <person name="Andreopoulos B."/>
            <person name="Lipzen A."/>
            <person name="Chen C."/>
            <person name="Yanf M."/>
            <person name="Daum C."/>
            <person name="Ng V."/>
            <person name="Clum A."/>
            <person name="Steindorff A."/>
            <person name="Ohm R."/>
            <person name="Martin F."/>
            <person name="Silar P."/>
            <person name="Natvig D."/>
            <person name="Lalanne C."/>
            <person name="Gautier V."/>
            <person name="Ament-velasquez S.L."/>
            <person name="Kruys A."/>
            <person name="Hutchinson M.I."/>
            <person name="Powell A.J."/>
            <person name="Barry K."/>
            <person name="Miller A.N."/>
            <person name="Grigoriev I.V."/>
            <person name="Debuchy R."/>
            <person name="Gladieux P."/>
            <person name="Thoren M.H."/>
            <person name="Johannesson H."/>
        </authorList>
    </citation>
    <scope>NUCLEOTIDE SEQUENCE</scope>
    <source>
        <strain evidence="13">CBS 232.78</strain>
    </source>
</reference>
<dbReference type="Pfam" id="PF01096">
    <property type="entry name" value="Zn_ribbon_TFIIS"/>
    <property type="match status" value="1"/>
</dbReference>
<evidence type="ECO:0000256" key="9">
    <source>
        <dbReference type="SAM" id="MobiDB-lite"/>
    </source>
</evidence>
<dbReference type="PIRSF" id="PIRSF006704">
    <property type="entry name" value="TF_IIS"/>
    <property type="match status" value="1"/>
</dbReference>